<dbReference type="AlphaFoldDB" id="A0A8K1FIV8"/>
<organism evidence="13 14">
    <name type="scientific">Pythium oligandrum</name>
    <name type="common">Mycoparasitic fungus</name>
    <dbReference type="NCBI Taxonomy" id="41045"/>
    <lineage>
        <taxon>Eukaryota</taxon>
        <taxon>Sar</taxon>
        <taxon>Stramenopiles</taxon>
        <taxon>Oomycota</taxon>
        <taxon>Peronosporomycetes</taxon>
        <taxon>Pythiales</taxon>
        <taxon>Pythiaceae</taxon>
        <taxon>Pythium</taxon>
    </lineage>
</organism>
<evidence type="ECO:0000256" key="6">
    <source>
        <dbReference type="ARBA" id="ARBA00023125"/>
    </source>
</evidence>
<dbReference type="Proteomes" id="UP000794436">
    <property type="component" value="Unassembled WGS sequence"/>
</dbReference>
<dbReference type="GO" id="GO:0045814">
    <property type="term" value="P:negative regulation of gene expression, epigenetic"/>
    <property type="evidence" value="ECO:0007669"/>
    <property type="project" value="TreeGrafter"/>
</dbReference>
<keyword evidence="9" id="KW-0539">Nucleus</keyword>
<keyword evidence="5" id="KW-0805">Transcription regulation</keyword>
<evidence type="ECO:0000256" key="2">
    <source>
        <dbReference type="ARBA" id="ARBA00022723"/>
    </source>
</evidence>
<evidence type="ECO:0000256" key="10">
    <source>
        <dbReference type="PROSITE-ProRule" id="PRU00146"/>
    </source>
</evidence>
<feature type="compositionally biased region" description="Polar residues" evidence="11">
    <location>
        <begin position="17"/>
        <end position="27"/>
    </location>
</feature>
<feature type="compositionally biased region" description="Basic residues" evidence="11">
    <location>
        <begin position="1"/>
        <end position="12"/>
    </location>
</feature>
<dbReference type="CDD" id="cd15504">
    <property type="entry name" value="PHD_PRHA_like"/>
    <property type="match status" value="1"/>
</dbReference>
<dbReference type="PROSITE" id="PS50016">
    <property type="entry name" value="ZF_PHD_2"/>
    <property type="match status" value="1"/>
</dbReference>
<dbReference type="InterPro" id="IPR019787">
    <property type="entry name" value="Znf_PHD-finger"/>
</dbReference>
<dbReference type="EMBL" id="SPLM01000040">
    <property type="protein sequence ID" value="TMW64261.1"/>
    <property type="molecule type" value="Genomic_DNA"/>
</dbReference>
<reference evidence="13" key="1">
    <citation type="submission" date="2019-03" db="EMBL/GenBank/DDBJ databases">
        <title>Long read genome sequence of the mycoparasitic Pythium oligandrum ATCC 38472 isolated from sugarbeet rhizosphere.</title>
        <authorList>
            <person name="Gaulin E."/>
        </authorList>
    </citation>
    <scope>NUCLEOTIDE SEQUENCE</scope>
    <source>
        <strain evidence="13">ATCC 38472_TT</strain>
    </source>
</reference>
<keyword evidence="6" id="KW-0238">DNA-binding</keyword>
<dbReference type="GO" id="GO:0008270">
    <property type="term" value="F:zinc ion binding"/>
    <property type="evidence" value="ECO:0007669"/>
    <property type="project" value="UniProtKB-KW"/>
</dbReference>
<dbReference type="InterPro" id="IPR045876">
    <property type="entry name" value="PRHA-like_PHD-finger"/>
</dbReference>
<feature type="compositionally biased region" description="Polar residues" evidence="11">
    <location>
        <begin position="474"/>
        <end position="483"/>
    </location>
</feature>
<keyword evidence="14" id="KW-1185">Reference proteome</keyword>
<accession>A0A8K1FIV8</accession>
<feature type="region of interest" description="Disordered" evidence="11">
    <location>
        <begin position="440"/>
        <end position="506"/>
    </location>
</feature>
<keyword evidence="3 10" id="KW-0863">Zinc-finger</keyword>
<evidence type="ECO:0000256" key="11">
    <source>
        <dbReference type="SAM" id="MobiDB-lite"/>
    </source>
</evidence>
<evidence type="ECO:0000256" key="4">
    <source>
        <dbReference type="ARBA" id="ARBA00022833"/>
    </source>
</evidence>
<evidence type="ECO:0000259" key="12">
    <source>
        <dbReference type="PROSITE" id="PS50016"/>
    </source>
</evidence>
<dbReference type="PANTHER" id="PTHR12628">
    <property type="entry name" value="POLYCOMB-LIKE TRANSCRIPTION FACTOR"/>
    <property type="match status" value="1"/>
</dbReference>
<feature type="compositionally biased region" description="Acidic residues" evidence="11">
    <location>
        <begin position="261"/>
        <end position="304"/>
    </location>
</feature>
<evidence type="ECO:0000256" key="7">
    <source>
        <dbReference type="ARBA" id="ARBA00023155"/>
    </source>
</evidence>
<evidence type="ECO:0000313" key="13">
    <source>
        <dbReference type="EMBL" id="TMW64261.1"/>
    </source>
</evidence>
<feature type="region of interest" description="Disordered" evidence="11">
    <location>
        <begin position="260"/>
        <end position="350"/>
    </location>
</feature>
<dbReference type="GO" id="GO:0003677">
    <property type="term" value="F:DNA binding"/>
    <property type="evidence" value="ECO:0007669"/>
    <property type="project" value="UniProtKB-KW"/>
</dbReference>
<evidence type="ECO:0000256" key="9">
    <source>
        <dbReference type="ARBA" id="ARBA00023242"/>
    </source>
</evidence>
<dbReference type="GO" id="GO:0005634">
    <property type="term" value="C:nucleus"/>
    <property type="evidence" value="ECO:0007669"/>
    <property type="project" value="UniProtKB-SubCell"/>
</dbReference>
<keyword evidence="4" id="KW-0862">Zinc</keyword>
<dbReference type="SUPFAM" id="SSF57903">
    <property type="entry name" value="FYVE/PHD zinc finger"/>
    <property type="match status" value="1"/>
</dbReference>
<dbReference type="InterPro" id="IPR013083">
    <property type="entry name" value="Znf_RING/FYVE/PHD"/>
</dbReference>
<evidence type="ECO:0000256" key="8">
    <source>
        <dbReference type="ARBA" id="ARBA00023163"/>
    </source>
</evidence>
<dbReference type="GO" id="GO:0003682">
    <property type="term" value="F:chromatin binding"/>
    <property type="evidence" value="ECO:0007669"/>
    <property type="project" value="TreeGrafter"/>
</dbReference>
<proteinExistence type="predicted"/>
<feature type="domain" description="PHD-type" evidence="12">
    <location>
        <begin position="164"/>
        <end position="222"/>
    </location>
</feature>
<sequence>MPTNRRGGRKAKANQPVKDSNSSSSERPGTRQLPARERKPRVTYTPTVAPTRHYRRRQEVDKSTPDAQYRRLEARVRSQVKQLKYHETFLDAYEGEGWRRASREKLKPQKEIEVARSKILKGKRAIMDTLMALEEAQRSQEPQIPYLLELAKNSHREHDPENEQIYCSRCGSTNTTEDNDILLCDSEGCCRAYHQQCQLPVVATSDIPDGDEPWYCCACLARFNSLKTINYAFGTTCERVADVFPGLTNEEAMLGVATVAVEDDDEEDDEDFAVSGEEEEDDDDDDDDEVVDEEEEEGQGEDAEVTVAEENVSDEELQFLRTSDVIDQDRRSTRSQRHQATTSDDGLLGRQVQTEDGKRGVVVEQEESKTETIWRVVFYDGTMVLMAMSEVEDVVARAEKHDAESTEEGDGKEVDKSLIMKGKRKRKRVNYRALNDLLFAGKQDSDEEAEVSDGSPMAGVQGGEDEDDEDYTPATVTKENTGTPKRGRRTRQPVDYRSMHEGVLTC</sequence>
<evidence type="ECO:0000313" key="14">
    <source>
        <dbReference type="Proteomes" id="UP000794436"/>
    </source>
</evidence>
<name>A0A8K1FIV8_PYTOL</name>
<comment type="subcellular location">
    <subcellularLocation>
        <location evidence="1">Nucleus</location>
    </subcellularLocation>
</comment>
<dbReference type="PROSITE" id="PS01359">
    <property type="entry name" value="ZF_PHD_1"/>
    <property type="match status" value="1"/>
</dbReference>
<dbReference type="InterPro" id="IPR011011">
    <property type="entry name" value="Znf_FYVE_PHD"/>
</dbReference>
<keyword evidence="8" id="KW-0804">Transcription</keyword>
<dbReference type="Gene3D" id="3.30.40.10">
    <property type="entry name" value="Zinc/RING finger domain, C3HC4 (zinc finger)"/>
    <property type="match status" value="1"/>
</dbReference>
<dbReference type="PANTHER" id="PTHR12628:SF10">
    <property type="entry name" value="HOMEOBOX DOMAIN-CONTAINING PROTEIN"/>
    <property type="match status" value="1"/>
</dbReference>
<keyword evidence="2" id="KW-0479">Metal-binding</keyword>
<dbReference type="InterPro" id="IPR019786">
    <property type="entry name" value="Zinc_finger_PHD-type_CS"/>
</dbReference>
<gene>
    <name evidence="13" type="ORF">Poli38472_012883</name>
</gene>
<evidence type="ECO:0000256" key="1">
    <source>
        <dbReference type="ARBA" id="ARBA00004123"/>
    </source>
</evidence>
<comment type="caution">
    <text evidence="13">The sequence shown here is derived from an EMBL/GenBank/DDBJ whole genome shotgun (WGS) entry which is preliminary data.</text>
</comment>
<evidence type="ECO:0000256" key="5">
    <source>
        <dbReference type="ARBA" id="ARBA00023015"/>
    </source>
</evidence>
<dbReference type="OrthoDB" id="1903104at2759"/>
<dbReference type="InterPro" id="IPR001965">
    <property type="entry name" value="Znf_PHD"/>
</dbReference>
<feature type="region of interest" description="Disordered" evidence="11">
    <location>
        <begin position="1"/>
        <end position="49"/>
    </location>
</feature>
<dbReference type="SMART" id="SM00249">
    <property type="entry name" value="PHD"/>
    <property type="match status" value="1"/>
</dbReference>
<protein>
    <recommendedName>
        <fullName evidence="12">PHD-type domain-containing protein</fullName>
    </recommendedName>
</protein>
<keyword evidence="7" id="KW-0371">Homeobox</keyword>
<evidence type="ECO:0000256" key="3">
    <source>
        <dbReference type="ARBA" id="ARBA00022771"/>
    </source>
</evidence>